<evidence type="ECO:0000313" key="1">
    <source>
        <dbReference type="EMBL" id="MBX70824.1"/>
    </source>
</evidence>
<name>A0A2P2QVB8_RHIMU</name>
<dbReference type="EMBL" id="GGEC01090340">
    <property type="protein sequence ID" value="MBX70824.1"/>
    <property type="molecule type" value="Transcribed_RNA"/>
</dbReference>
<protein>
    <submittedName>
        <fullName evidence="1">Uncharacterized protein</fullName>
    </submittedName>
</protein>
<dbReference type="AlphaFoldDB" id="A0A2P2QVB8"/>
<accession>A0A2P2QVB8</accession>
<sequence length="38" mass="4458">MISEVFQLPFSWPHCFLYKALVSPLTQLVFLDSLLNFI</sequence>
<reference evidence="1" key="1">
    <citation type="submission" date="2018-02" db="EMBL/GenBank/DDBJ databases">
        <title>Rhizophora mucronata_Transcriptome.</title>
        <authorList>
            <person name="Meera S.P."/>
            <person name="Sreeshan A."/>
            <person name="Augustine A."/>
        </authorList>
    </citation>
    <scope>NUCLEOTIDE SEQUENCE</scope>
    <source>
        <tissue evidence="1">Leaf</tissue>
    </source>
</reference>
<proteinExistence type="predicted"/>
<organism evidence="1">
    <name type="scientific">Rhizophora mucronata</name>
    <name type="common">Asiatic mangrove</name>
    <dbReference type="NCBI Taxonomy" id="61149"/>
    <lineage>
        <taxon>Eukaryota</taxon>
        <taxon>Viridiplantae</taxon>
        <taxon>Streptophyta</taxon>
        <taxon>Embryophyta</taxon>
        <taxon>Tracheophyta</taxon>
        <taxon>Spermatophyta</taxon>
        <taxon>Magnoliopsida</taxon>
        <taxon>eudicotyledons</taxon>
        <taxon>Gunneridae</taxon>
        <taxon>Pentapetalae</taxon>
        <taxon>rosids</taxon>
        <taxon>fabids</taxon>
        <taxon>Malpighiales</taxon>
        <taxon>Rhizophoraceae</taxon>
        <taxon>Rhizophora</taxon>
    </lineage>
</organism>